<protein>
    <recommendedName>
        <fullName evidence="5">DUF3040 domain-containing protein</fullName>
    </recommendedName>
</protein>
<feature type="compositionally biased region" description="Low complexity" evidence="1">
    <location>
        <begin position="90"/>
        <end position="104"/>
    </location>
</feature>
<evidence type="ECO:0008006" key="5">
    <source>
        <dbReference type="Google" id="ProtNLM"/>
    </source>
</evidence>
<keyword evidence="4" id="KW-1185">Reference proteome</keyword>
<evidence type="ECO:0000313" key="3">
    <source>
        <dbReference type="EMBL" id="ARJ05138.1"/>
    </source>
</evidence>
<dbReference type="RefSeq" id="WP_085019276.1">
    <property type="nucleotide sequence ID" value="NZ_BMHD01000001.1"/>
</dbReference>
<evidence type="ECO:0000256" key="2">
    <source>
        <dbReference type="SAM" id="Phobius"/>
    </source>
</evidence>
<evidence type="ECO:0000256" key="1">
    <source>
        <dbReference type="SAM" id="MobiDB-lite"/>
    </source>
</evidence>
<dbReference type="KEGG" id="cphy:B5808_07895"/>
<feature type="compositionally biased region" description="Basic and acidic residues" evidence="1">
    <location>
        <begin position="111"/>
        <end position="129"/>
    </location>
</feature>
<organism evidence="3 4">
    <name type="scientific">Cnuibacter physcomitrellae</name>
    <dbReference type="NCBI Taxonomy" id="1619308"/>
    <lineage>
        <taxon>Bacteria</taxon>
        <taxon>Bacillati</taxon>
        <taxon>Actinomycetota</taxon>
        <taxon>Actinomycetes</taxon>
        <taxon>Micrococcales</taxon>
        <taxon>Microbacteriaceae</taxon>
        <taxon>Cnuibacter</taxon>
    </lineage>
</organism>
<evidence type="ECO:0000313" key="4">
    <source>
        <dbReference type="Proteomes" id="UP000192775"/>
    </source>
</evidence>
<gene>
    <name evidence="3" type="ORF">B5808_07895</name>
</gene>
<dbReference type="STRING" id="1619308.B5808_07895"/>
<proteinExistence type="predicted"/>
<feature type="region of interest" description="Disordered" evidence="1">
    <location>
        <begin position="88"/>
        <end position="129"/>
    </location>
</feature>
<dbReference type="InterPro" id="IPR021401">
    <property type="entry name" value="DUF3040"/>
</dbReference>
<name>A0A1X9LLF9_9MICO</name>
<feature type="transmembrane region" description="Helical" evidence="2">
    <location>
        <begin position="37"/>
        <end position="58"/>
    </location>
</feature>
<accession>A0A1X9LLF9</accession>
<dbReference type="EMBL" id="CP020715">
    <property type="protein sequence ID" value="ARJ05138.1"/>
    <property type="molecule type" value="Genomic_DNA"/>
</dbReference>
<dbReference type="AlphaFoldDB" id="A0A1X9LLF9"/>
<keyword evidence="2" id="KW-0812">Transmembrane</keyword>
<dbReference type="Pfam" id="PF11239">
    <property type="entry name" value="DUF3040"/>
    <property type="match status" value="1"/>
</dbReference>
<keyword evidence="2" id="KW-0472">Membrane</keyword>
<keyword evidence="2" id="KW-1133">Transmembrane helix</keyword>
<sequence length="129" mass="13905">MPLSEQEQRLLDEMERSLYRNDADFVSAVSGRGRVNYGALVLGILVAIVGLGVVIAGVILQQPLIGLLGFVAMFGGVLLSLRRTKRVGKASSTPFPSTPTPSATQGGSRGFMDKLGDRWERREGDDRGE</sequence>
<reference evidence="3 4" key="1">
    <citation type="submission" date="2017-04" db="EMBL/GenBank/DDBJ databases">
        <authorList>
            <person name="Afonso C.L."/>
            <person name="Miller P.J."/>
            <person name="Scott M.A."/>
            <person name="Spackman E."/>
            <person name="Goraichik I."/>
            <person name="Dimitrov K.M."/>
            <person name="Suarez D.L."/>
            <person name="Swayne D.E."/>
        </authorList>
    </citation>
    <scope>NUCLEOTIDE SEQUENCE [LARGE SCALE GENOMIC DNA]</scope>
    <source>
        <strain evidence="4">XA(T)</strain>
    </source>
</reference>
<dbReference type="Proteomes" id="UP000192775">
    <property type="component" value="Chromosome"/>
</dbReference>
<feature type="transmembrane region" description="Helical" evidence="2">
    <location>
        <begin position="64"/>
        <end position="81"/>
    </location>
</feature>